<name>A0ABN7X3N6_GIGMA</name>
<dbReference type="EMBL" id="CAJVQB010084002">
    <property type="protein sequence ID" value="CAG8846551.1"/>
    <property type="molecule type" value="Genomic_DNA"/>
</dbReference>
<evidence type="ECO:0000313" key="1">
    <source>
        <dbReference type="EMBL" id="CAG8846551.1"/>
    </source>
</evidence>
<dbReference type="Proteomes" id="UP000789901">
    <property type="component" value="Unassembled WGS sequence"/>
</dbReference>
<keyword evidence="2" id="KW-1185">Reference proteome</keyword>
<sequence length="45" mass="5376">NREKGHEFTISEFLSQTLVYLTMSQLKILSAQPDNEQWTWKHLNL</sequence>
<evidence type="ECO:0000313" key="2">
    <source>
        <dbReference type="Proteomes" id="UP000789901"/>
    </source>
</evidence>
<protein>
    <submittedName>
        <fullName evidence="1">46449_t:CDS:1</fullName>
    </submittedName>
</protein>
<accession>A0ABN7X3N6</accession>
<gene>
    <name evidence="1" type="ORF">GMARGA_LOCUS38221</name>
</gene>
<proteinExistence type="predicted"/>
<feature type="non-terminal residue" evidence="1">
    <location>
        <position position="45"/>
    </location>
</feature>
<feature type="non-terminal residue" evidence="1">
    <location>
        <position position="1"/>
    </location>
</feature>
<comment type="caution">
    <text evidence="1">The sequence shown here is derived from an EMBL/GenBank/DDBJ whole genome shotgun (WGS) entry which is preliminary data.</text>
</comment>
<reference evidence="1 2" key="1">
    <citation type="submission" date="2021-06" db="EMBL/GenBank/DDBJ databases">
        <authorList>
            <person name="Kallberg Y."/>
            <person name="Tangrot J."/>
            <person name="Rosling A."/>
        </authorList>
    </citation>
    <scope>NUCLEOTIDE SEQUENCE [LARGE SCALE GENOMIC DNA]</scope>
    <source>
        <strain evidence="1 2">120-4 pot B 10/14</strain>
    </source>
</reference>
<organism evidence="1 2">
    <name type="scientific">Gigaspora margarita</name>
    <dbReference type="NCBI Taxonomy" id="4874"/>
    <lineage>
        <taxon>Eukaryota</taxon>
        <taxon>Fungi</taxon>
        <taxon>Fungi incertae sedis</taxon>
        <taxon>Mucoromycota</taxon>
        <taxon>Glomeromycotina</taxon>
        <taxon>Glomeromycetes</taxon>
        <taxon>Diversisporales</taxon>
        <taxon>Gigasporaceae</taxon>
        <taxon>Gigaspora</taxon>
    </lineage>
</organism>